<sequence>MDQDSSATAWIDGIIKDLIHSSTSVSIPQLIHNVREIIFPCNPNLASLLEYRLRSISDPAPPPPPIPAFNSRRRDKARG</sequence>
<proteinExistence type="predicted"/>
<protein>
    <submittedName>
        <fullName evidence="2">Uncharacterized protein</fullName>
    </submittedName>
</protein>
<dbReference type="EMBL" id="JBEDUW010000006">
    <property type="protein sequence ID" value="KAK9920144.1"/>
    <property type="molecule type" value="Genomic_DNA"/>
</dbReference>
<evidence type="ECO:0000313" key="2">
    <source>
        <dbReference type="EMBL" id="KAK9920144.1"/>
    </source>
</evidence>
<evidence type="ECO:0000313" key="3">
    <source>
        <dbReference type="Proteomes" id="UP001457282"/>
    </source>
</evidence>
<dbReference type="AlphaFoldDB" id="A0AAW1W9I7"/>
<keyword evidence="3" id="KW-1185">Reference proteome</keyword>
<gene>
    <name evidence="2" type="ORF">M0R45_028704</name>
</gene>
<accession>A0AAW1W9I7</accession>
<reference evidence="2 3" key="1">
    <citation type="journal article" date="2023" name="G3 (Bethesda)">
        <title>A chromosome-length genome assembly and annotation of blackberry (Rubus argutus, cv. 'Hillquist').</title>
        <authorList>
            <person name="Bruna T."/>
            <person name="Aryal R."/>
            <person name="Dudchenko O."/>
            <person name="Sargent D.J."/>
            <person name="Mead D."/>
            <person name="Buti M."/>
            <person name="Cavallini A."/>
            <person name="Hytonen T."/>
            <person name="Andres J."/>
            <person name="Pham M."/>
            <person name="Weisz D."/>
            <person name="Mascagni F."/>
            <person name="Usai G."/>
            <person name="Natali L."/>
            <person name="Bassil N."/>
            <person name="Fernandez G.E."/>
            <person name="Lomsadze A."/>
            <person name="Armour M."/>
            <person name="Olukolu B."/>
            <person name="Poorten T."/>
            <person name="Britton C."/>
            <person name="Davik J."/>
            <person name="Ashrafi H."/>
            <person name="Aiden E.L."/>
            <person name="Borodovsky M."/>
            <person name="Worthington M."/>
        </authorList>
    </citation>
    <scope>NUCLEOTIDE SEQUENCE [LARGE SCALE GENOMIC DNA]</scope>
    <source>
        <strain evidence="2">PI 553951</strain>
    </source>
</reference>
<dbReference type="Proteomes" id="UP001457282">
    <property type="component" value="Unassembled WGS sequence"/>
</dbReference>
<feature type="region of interest" description="Disordered" evidence="1">
    <location>
        <begin position="57"/>
        <end position="79"/>
    </location>
</feature>
<name>A0AAW1W9I7_RUBAR</name>
<organism evidence="2 3">
    <name type="scientific">Rubus argutus</name>
    <name type="common">Southern blackberry</name>
    <dbReference type="NCBI Taxonomy" id="59490"/>
    <lineage>
        <taxon>Eukaryota</taxon>
        <taxon>Viridiplantae</taxon>
        <taxon>Streptophyta</taxon>
        <taxon>Embryophyta</taxon>
        <taxon>Tracheophyta</taxon>
        <taxon>Spermatophyta</taxon>
        <taxon>Magnoliopsida</taxon>
        <taxon>eudicotyledons</taxon>
        <taxon>Gunneridae</taxon>
        <taxon>Pentapetalae</taxon>
        <taxon>rosids</taxon>
        <taxon>fabids</taxon>
        <taxon>Rosales</taxon>
        <taxon>Rosaceae</taxon>
        <taxon>Rosoideae</taxon>
        <taxon>Rosoideae incertae sedis</taxon>
        <taxon>Rubus</taxon>
    </lineage>
</organism>
<evidence type="ECO:0000256" key="1">
    <source>
        <dbReference type="SAM" id="MobiDB-lite"/>
    </source>
</evidence>
<comment type="caution">
    <text evidence="2">The sequence shown here is derived from an EMBL/GenBank/DDBJ whole genome shotgun (WGS) entry which is preliminary data.</text>
</comment>